<dbReference type="KEGG" id="dol:Dole_1583"/>
<keyword evidence="2" id="KW-1133">Transmembrane helix</keyword>
<name>A8ZZY7_DESOH</name>
<reference evidence="3 4" key="1">
    <citation type="submission" date="2007-10" db="EMBL/GenBank/DDBJ databases">
        <title>Complete sequence of Desulfococcus oleovorans Hxd3.</title>
        <authorList>
            <consortium name="US DOE Joint Genome Institute"/>
            <person name="Copeland A."/>
            <person name="Lucas S."/>
            <person name="Lapidus A."/>
            <person name="Barry K."/>
            <person name="Glavina del Rio T."/>
            <person name="Dalin E."/>
            <person name="Tice H."/>
            <person name="Pitluck S."/>
            <person name="Kiss H."/>
            <person name="Brettin T."/>
            <person name="Bruce D."/>
            <person name="Detter J.C."/>
            <person name="Han C."/>
            <person name="Schmutz J."/>
            <person name="Larimer F."/>
            <person name="Land M."/>
            <person name="Hauser L."/>
            <person name="Kyrpides N."/>
            <person name="Kim E."/>
            <person name="Wawrik B."/>
            <person name="Richardson P."/>
        </authorList>
    </citation>
    <scope>NUCLEOTIDE SEQUENCE [LARGE SCALE GENOMIC DNA]</scope>
    <source>
        <strain evidence="4">DSM 6200 / JCM 39069 / Hxd3</strain>
    </source>
</reference>
<evidence type="ECO:0000256" key="2">
    <source>
        <dbReference type="SAM" id="Phobius"/>
    </source>
</evidence>
<dbReference type="RefSeq" id="WP_012175003.1">
    <property type="nucleotide sequence ID" value="NC_009943.1"/>
</dbReference>
<accession>A8ZZY7</accession>
<dbReference type="eggNOG" id="ENOG502ZAU2">
    <property type="taxonomic scope" value="Bacteria"/>
</dbReference>
<feature type="coiled-coil region" evidence="1">
    <location>
        <begin position="191"/>
        <end position="267"/>
    </location>
</feature>
<dbReference type="STRING" id="96561.Dole_1583"/>
<sequence>MKYFPIKTLIIFLVLMPAVYISGVFLLEHHVQKQYASDIENLYIGDTQPLLEGRIRLKDAVAANIDTYLRGRQLNPLGIKADVLVLAGNQIMIYPAFPDSDAEALNPLSQEQVASNNFRLMNEGLSVRVDVSLARGSFLDVGIIGGYLMVAGFVFLYFYRAGLRRARADEASRQEEIHRLREAENQHYSRIMLLSEERKRLAGEIEQTRKNLSEYRATASRTEDQLLDEMIALEEKVNMSMALSEELRRENEALRQVAEARDTEKQKTGKKSAAYGTVDKRFKTLYKQTLMHKRALDSFMGLTDDMKIKAEEVIKQLDSDPSGADVKRKVDLRKSREKIFEVGFAYNGRLYFRNMDDGRAEVLIIGTKNSQVKDMSFLDTL</sequence>
<dbReference type="OrthoDB" id="5412656at2"/>
<dbReference type="AlphaFoldDB" id="A8ZZY7"/>
<evidence type="ECO:0000256" key="1">
    <source>
        <dbReference type="SAM" id="Coils"/>
    </source>
</evidence>
<dbReference type="HOGENOM" id="CLU_717146_0_0_7"/>
<feature type="transmembrane region" description="Helical" evidence="2">
    <location>
        <begin position="6"/>
        <end position="27"/>
    </location>
</feature>
<evidence type="ECO:0000313" key="3">
    <source>
        <dbReference type="EMBL" id="ABW67387.1"/>
    </source>
</evidence>
<organism evidence="3 4">
    <name type="scientific">Desulfosudis oleivorans (strain DSM 6200 / JCM 39069 / Hxd3)</name>
    <name type="common">Desulfococcus oleovorans</name>
    <dbReference type="NCBI Taxonomy" id="96561"/>
    <lineage>
        <taxon>Bacteria</taxon>
        <taxon>Pseudomonadati</taxon>
        <taxon>Thermodesulfobacteriota</taxon>
        <taxon>Desulfobacteria</taxon>
        <taxon>Desulfobacterales</taxon>
        <taxon>Desulfosudaceae</taxon>
        <taxon>Desulfosudis</taxon>
    </lineage>
</organism>
<protein>
    <submittedName>
        <fullName evidence="3">Uncharacterized protein</fullName>
    </submittedName>
</protein>
<evidence type="ECO:0000313" key="4">
    <source>
        <dbReference type="Proteomes" id="UP000008561"/>
    </source>
</evidence>
<feature type="transmembrane region" description="Helical" evidence="2">
    <location>
        <begin position="138"/>
        <end position="159"/>
    </location>
</feature>
<dbReference type="EMBL" id="CP000859">
    <property type="protein sequence ID" value="ABW67387.1"/>
    <property type="molecule type" value="Genomic_DNA"/>
</dbReference>
<dbReference type="Proteomes" id="UP000008561">
    <property type="component" value="Chromosome"/>
</dbReference>
<keyword evidence="4" id="KW-1185">Reference proteome</keyword>
<proteinExistence type="predicted"/>
<keyword evidence="2" id="KW-0812">Transmembrane</keyword>
<keyword evidence="2" id="KW-0472">Membrane</keyword>
<keyword evidence="1" id="KW-0175">Coiled coil</keyword>
<gene>
    <name evidence="3" type="ordered locus">Dole_1583</name>
</gene>